<dbReference type="InterPro" id="IPR047666">
    <property type="entry name" value="ANR_neg_reg"/>
</dbReference>
<evidence type="ECO:0000313" key="1">
    <source>
        <dbReference type="EMBL" id="EIG25538.1"/>
    </source>
</evidence>
<organism evidence="1 2">
    <name type="scientific">Haemophilus paraphrohaemolyticus HK411</name>
    <dbReference type="NCBI Taxonomy" id="1095743"/>
    <lineage>
        <taxon>Bacteria</taxon>
        <taxon>Pseudomonadati</taxon>
        <taxon>Pseudomonadota</taxon>
        <taxon>Gammaproteobacteria</taxon>
        <taxon>Pasteurellales</taxon>
        <taxon>Pasteurellaceae</taxon>
        <taxon>Haemophilus</taxon>
    </lineage>
</organism>
<reference evidence="1 2" key="1">
    <citation type="submission" date="2012-04" db="EMBL/GenBank/DDBJ databases">
        <authorList>
            <person name="Harkins D.M."/>
            <person name="Madupu R."/>
            <person name="Durkin A.S."/>
            <person name="Torralba M."/>
            <person name="Methe B."/>
            <person name="Sutton G.G."/>
            <person name="Nelson K.E."/>
        </authorList>
    </citation>
    <scope>NUCLEOTIDE SEQUENCE [LARGE SCALE GENOMIC DNA]</scope>
    <source>
        <strain evidence="1 2">HK411</strain>
    </source>
</reference>
<evidence type="ECO:0008006" key="3">
    <source>
        <dbReference type="Google" id="ProtNLM"/>
    </source>
</evidence>
<dbReference type="OrthoDB" id="5690455at2"/>
<name>I2NI77_9PAST</name>
<gene>
    <name evidence="1" type="ORF">HMPREF1054_1951</name>
</gene>
<dbReference type="EMBL" id="AJMU01000054">
    <property type="protein sequence ID" value="EIG25538.1"/>
    <property type="molecule type" value="Genomic_DNA"/>
</dbReference>
<proteinExistence type="predicted"/>
<evidence type="ECO:0000313" key="2">
    <source>
        <dbReference type="Proteomes" id="UP000003345"/>
    </source>
</evidence>
<sequence length="70" mass="8380">MKTKRPYAKSVENFNRYRFYAEKAAKEEQAGNYKEAATHWDLASLSANETNKVWAENRKDFCERMKRKPF</sequence>
<dbReference type="PATRIC" id="fig|1095743.3.peg.1113"/>
<comment type="caution">
    <text evidence="1">The sequence shown here is derived from an EMBL/GenBank/DDBJ whole genome shotgun (WGS) entry which is preliminary data.</text>
</comment>
<dbReference type="NCBIfam" id="NF033650">
    <property type="entry name" value="ANR_neg_reg"/>
    <property type="match status" value="1"/>
</dbReference>
<protein>
    <recommendedName>
        <fullName evidence="3">ANR family transcriptional regulator</fullName>
    </recommendedName>
</protein>
<dbReference type="AlphaFoldDB" id="I2NI77"/>
<dbReference type="Proteomes" id="UP000003345">
    <property type="component" value="Unassembled WGS sequence"/>
</dbReference>
<accession>I2NI77</accession>
<dbReference type="eggNOG" id="COG4396">
    <property type="taxonomic scope" value="Bacteria"/>
</dbReference>
<dbReference type="RefSeq" id="WP_005708978.1">
    <property type="nucleotide sequence ID" value="NZ_AJMU01000054.1"/>
</dbReference>